<reference evidence="3" key="1">
    <citation type="journal article" date="2019" name="Sci. Rep.">
        <title>Draft genome of Tanacetum cinerariifolium, the natural source of mosquito coil.</title>
        <authorList>
            <person name="Yamashiro T."/>
            <person name="Shiraishi A."/>
            <person name="Satake H."/>
            <person name="Nakayama K."/>
        </authorList>
    </citation>
    <scope>NUCLEOTIDE SEQUENCE</scope>
</reference>
<feature type="non-terminal residue" evidence="3">
    <location>
        <position position="280"/>
    </location>
</feature>
<dbReference type="InterPro" id="IPR038077">
    <property type="entry name" value="Troponin_sf"/>
</dbReference>
<name>A0A699QN47_TANCI</name>
<accession>A0A699QN47</accession>
<keyword evidence="1" id="KW-0175">Coiled coil</keyword>
<sequence>MDAATVLAGEANGEGSGTPTKPHHTPSPEVTSSHPSISLIPLSSIPTAPIPPVTQTDTTPIIQYTRRARIAQSSTLPTVADERASLVRDDSQREACPTDSSFIADQDRATIAKSSTLPRDSAPRVTSPAAEEGSMQQTINELTDFCTSLQRQHLELLAKFQAQEVEINRLKERVKILDDKEGVIGNKSVDDSPIKGRSNNKGEAPVERISNDSEEIARVLTSMDAATVLAGEANVPTGSGFIPTVGPPATIVSIGSEVGPTASLIVRRRKGKEVMVESDT</sequence>
<protein>
    <submittedName>
        <fullName evidence="3">Uncharacterized protein</fullName>
    </submittedName>
</protein>
<dbReference type="EMBL" id="BKCJ011021641">
    <property type="protein sequence ID" value="GFC68754.1"/>
    <property type="molecule type" value="Genomic_DNA"/>
</dbReference>
<dbReference type="AlphaFoldDB" id="A0A699QN47"/>
<proteinExistence type="predicted"/>
<feature type="compositionally biased region" description="Low complexity" evidence="2">
    <location>
        <begin position="31"/>
        <end position="47"/>
    </location>
</feature>
<feature type="region of interest" description="Disordered" evidence="2">
    <location>
        <begin position="1"/>
        <end position="56"/>
    </location>
</feature>
<dbReference type="SUPFAM" id="SSF90250">
    <property type="entry name" value="Troponin coil-coiled subunits"/>
    <property type="match status" value="1"/>
</dbReference>
<evidence type="ECO:0000313" key="3">
    <source>
        <dbReference type="EMBL" id="GFC68754.1"/>
    </source>
</evidence>
<feature type="coiled-coil region" evidence="1">
    <location>
        <begin position="153"/>
        <end position="180"/>
    </location>
</feature>
<feature type="region of interest" description="Disordered" evidence="2">
    <location>
        <begin position="114"/>
        <end position="134"/>
    </location>
</feature>
<comment type="caution">
    <text evidence="3">The sequence shown here is derived from an EMBL/GenBank/DDBJ whole genome shotgun (WGS) entry which is preliminary data.</text>
</comment>
<evidence type="ECO:0000256" key="1">
    <source>
        <dbReference type="SAM" id="Coils"/>
    </source>
</evidence>
<organism evidence="3">
    <name type="scientific">Tanacetum cinerariifolium</name>
    <name type="common">Dalmatian daisy</name>
    <name type="synonym">Chrysanthemum cinerariifolium</name>
    <dbReference type="NCBI Taxonomy" id="118510"/>
    <lineage>
        <taxon>Eukaryota</taxon>
        <taxon>Viridiplantae</taxon>
        <taxon>Streptophyta</taxon>
        <taxon>Embryophyta</taxon>
        <taxon>Tracheophyta</taxon>
        <taxon>Spermatophyta</taxon>
        <taxon>Magnoliopsida</taxon>
        <taxon>eudicotyledons</taxon>
        <taxon>Gunneridae</taxon>
        <taxon>Pentapetalae</taxon>
        <taxon>asterids</taxon>
        <taxon>campanulids</taxon>
        <taxon>Asterales</taxon>
        <taxon>Asteraceae</taxon>
        <taxon>Asteroideae</taxon>
        <taxon>Anthemideae</taxon>
        <taxon>Anthemidinae</taxon>
        <taxon>Tanacetum</taxon>
    </lineage>
</organism>
<evidence type="ECO:0000256" key="2">
    <source>
        <dbReference type="SAM" id="MobiDB-lite"/>
    </source>
</evidence>
<gene>
    <name evidence="3" type="ORF">Tci_840724</name>
</gene>